<proteinExistence type="predicted"/>
<accession>A0A8C5LEL4</accession>
<keyword evidence="6" id="KW-1185">Reference proteome</keyword>
<dbReference type="GO" id="GO:0005737">
    <property type="term" value="C:cytoplasm"/>
    <property type="evidence" value="ECO:0007669"/>
    <property type="project" value="TreeGrafter"/>
</dbReference>
<evidence type="ECO:0000256" key="1">
    <source>
        <dbReference type="ARBA" id="ARBA00022737"/>
    </source>
</evidence>
<dbReference type="Pfam" id="PF23227">
    <property type="entry name" value="HEAT_MROH2B_C"/>
    <property type="match status" value="1"/>
</dbReference>
<feature type="domain" description="MROH2B-like HEAT-repeats" evidence="3">
    <location>
        <begin position="56"/>
        <end position="176"/>
    </location>
</feature>
<evidence type="ECO:0000313" key="5">
    <source>
        <dbReference type="Ensembl" id="ENSJJAP00000022029.1"/>
    </source>
</evidence>
<dbReference type="Gene3D" id="1.25.10.10">
    <property type="entry name" value="Leucine-rich Repeat Variant"/>
    <property type="match status" value="1"/>
</dbReference>
<dbReference type="PANTHER" id="PTHR23120:SF42">
    <property type="entry name" value="MAESTRO HEAT-LIKE REPEAT FAMILY MEMBER 3"/>
    <property type="match status" value="1"/>
</dbReference>
<dbReference type="InterPro" id="IPR045206">
    <property type="entry name" value="Maestro_heat-like_prot"/>
</dbReference>
<dbReference type="InterPro" id="IPR048465">
    <property type="entry name" value="Maestro-like_HEAT"/>
</dbReference>
<name>A0A8C5LEL4_JACJA</name>
<organism evidence="5 6">
    <name type="scientific">Jaculus jaculus</name>
    <name type="common">Lesser Egyptian jerboa</name>
    <dbReference type="NCBI Taxonomy" id="51337"/>
    <lineage>
        <taxon>Eukaryota</taxon>
        <taxon>Metazoa</taxon>
        <taxon>Chordata</taxon>
        <taxon>Craniata</taxon>
        <taxon>Vertebrata</taxon>
        <taxon>Euteleostomi</taxon>
        <taxon>Mammalia</taxon>
        <taxon>Eutheria</taxon>
        <taxon>Euarchontoglires</taxon>
        <taxon>Glires</taxon>
        <taxon>Rodentia</taxon>
        <taxon>Myomorpha</taxon>
        <taxon>Dipodoidea</taxon>
        <taxon>Dipodidae</taxon>
        <taxon>Dipodinae</taxon>
        <taxon>Jaculus</taxon>
    </lineage>
</organism>
<dbReference type="PANTHER" id="PTHR23120">
    <property type="entry name" value="MAESTRO-RELATED HEAT DOMAIN-CONTAINING"/>
    <property type="match status" value="1"/>
</dbReference>
<sequence>MNPHPNKPTASRLTFQPTTSQISLEPILSGLCQSERQAYQIILEFMEPEEESGLDKMTFLMAVETLSDAVHAQANGSMNDYYPKTLLAKKIERLLLEESTEVLDSSIRQQCMLCIVALSQVNPPFHLCQKLDLVNSVIARVFPLPLIMPSLDRKDNASLYLQTTQALDDMLQALVMDNRHPNMLILQNFLEIILPWITLSDKVHEQKRALGTISRLLRFICNFPEVTDMMSFSINGKLMGILGLFCMDINQETSIEASEALHYVFKILVLQRSVRQKTETILRDLQKNFRGNWIASMQSITLFFRKYLTPTERADMIMVAMEAIASGELLDIIAASKMLKMILKHTVPEIAKVSEIIQYIFCHINRITEPTAQSTVRKIFLLLAQAYTEEVILTLFQIEDQSHTGVDKPWEILASFPKGYQLVMEYLLKRLIPLQEAPDQEPSCHRPGISLLIATRAIYKLLLVPSQRLETQTFFASLFTALLFQISFLVVDGSVETQSQQHVTEWVNPVSSTLETLKILMRSSGYMEYIAHIQQLGGWELLVNPERHYEGVTLLARSLVIKNCWHNRPIFSILIKTLKDPDCANYLSALAFLTELLHCPDVAGIVDDKATNILAKWFKREEPVTLKLLLQMAVVFTKHTNTVRHLHILQPHILSCCYSFSTDVVTETFITLKRLLEGLTWQQSSSFFIQLSFTLVPFFEEESDDLRLMAFQIYRSLLAKVKRRALVFPLKHQILNLIVLLVLHLQDVNAQVVESCRLTLRSTATILGWSKLKTVFTGSDVFTILRALLKQELNRALWFLKQSVALFKSPQAPIRQVAIWFTGQIIQALDVTEMENIEEACTALRHMQRDPDPMVSCLAVQTLYILAVKEKQLLTKTMSSCFCMRRHRRRNL</sequence>
<keyword evidence="1" id="KW-0677">Repeat</keyword>
<dbReference type="InterPro" id="IPR055408">
    <property type="entry name" value="HEAT_MROH2B-like"/>
</dbReference>
<dbReference type="SUPFAM" id="SSF48371">
    <property type="entry name" value="ARM repeat"/>
    <property type="match status" value="1"/>
</dbReference>
<dbReference type="Ensembl" id="ENSJJAT00000028588.1">
    <property type="protein sequence ID" value="ENSJJAP00000022029.1"/>
    <property type="gene ID" value="ENSJJAG00000022202.1"/>
</dbReference>
<dbReference type="GeneTree" id="ENSGT00940000163702"/>
<dbReference type="InterPro" id="IPR016024">
    <property type="entry name" value="ARM-type_fold"/>
</dbReference>
<dbReference type="OMA" id="PDPMVSC"/>
<reference evidence="5" key="1">
    <citation type="submission" date="2025-08" db="UniProtKB">
        <authorList>
            <consortium name="Ensembl"/>
        </authorList>
    </citation>
    <scope>IDENTIFICATION</scope>
</reference>
<gene>
    <name evidence="5" type="primary">LOC101610541</name>
</gene>
<feature type="domain" description="Maestro/Maestro-like HEAT-repeats" evidence="4">
    <location>
        <begin position="612"/>
        <end position="866"/>
    </location>
</feature>
<dbReference type="AlphaFoldDB" id="A0A8C5LEL4"/>
<evidence type="ECO:0000313" key="6">
    <source>
        <dbReference type="Proteomes" id="UP000694385"/>
    </source>
</evidence>
<feature type="domain" description="Maestro-like HEAT-repeats" evidence="2">
    <location>
        <begin position="204"/>
        <end position="424"/>
    </location>
</feature>
<evidence type="ECO:0000259" key="3">
    <source>
        <dbReference type="Pfam" id="PF23210"/>
    </source>
</evidence>
<protein>
    <submittedName>
        <fullName evidence="5">Maestro heat-like repeat family member 3</fullName>
    </submittedName>
</protein>
<dbReference type="Pfam" id="PF23210">
    <property type="entry name" value="HEAT_Maestro_2"/>
    <property type="match status" value="1"/>
</dbReference>
<dbReference type="InterPro" id="IPR011989">
    <property type="entry name" value="ARM-like"/>
</dbReference>
<evidence type="ECO:0000259" key="2">
    <source>
        <dbReference type="Pfam" id="PF21047"/>
    </source>
</evidence>
<evidence type="ECO:0000259" key="4">
    <source>
        <dbReference type="Pfam" id="PF23227"/>
    </source>
</evidence>
<dbReference type="Pfam" id="PF21047">
    <property type="entry name" value="HEAT_Maestro"/>
    <property type="match status" value="1"/>
</dbReference>
<dbReference type="InterPro" id="IPR055406">
    <property type="entry name" value="HEAT_Maestro"/>
</dbReference>
<reference evidence="5" key="2">
    <citation type="submission" date="2025-09" db="UniProtKB">
        <authorList>
            <consortium name="Ensembl"/>
        </authorList>
    </citation>
    <scope>IDENTIFICATION</scope>
</reference>
<dbReference type="Proteomes" id="UP000694385">
    <property type="component" value="Unassembled WGS sequence"/>
</dbReference>